<proteinExistence type="predicted"/>
<evidence type="ECO:0000259" key="6">
    <source>
        <dbReference type="Pfam" id="PF01545"/>
    </source>
</evidence>
<dbReference type="AlphaFoldDB" id="A0A4U8Z317"/>
<feature type="transmembrane region" description="Helical" evidence="5">
    <location>
        <begin position="24"/>
        <end position="46"/>
    </location>
</feature>
<reference evidence="7 8" key="1">
    <citation type="submission" date="2019-03" db="EMBL/GenBank/DDBJ databases">
        <authorList>
            <person name="Kox A.R. M."/>
        </authorList>
    </citation>
    <scope>NUCLEOTIDE SEQUENCE [LARGE SCALE GENOMIC DNA]</scope>
    <source>
        <strain evidence="7">MTUNDRAET4 annotated genome</strain>
    </source>
</reference>
<gene>
    <name evidence="7" type="ORF">MTUNDRAET4_2937</name>
</gene>
<keyword evidence="4 5" id="KW-0472">Membrane</keyword>
<dbReference type="Gene3D" id="1.20.1510.10">
    <property type="entry name" value="Cation efflux protein transmembrane domain"/>
    <property type="match status" value="1"/>
</dbReference>
<dbReference type="GO" id="GO:0016020">
    <property type="term" value="C:membrane"/>
    <property type="evidence" value="ECO:0007669"/>
    <property type="project" value="UniProtKB-SubCell"/>
</dbReference>
<feature type="domain" description="Cation efflux protein transmembrane" evidence="6">
    <location>
        <begin position="25"/>
        <end position="200"/>
    </location>
</feature>
<evidence type="ECO:0000256" key="1">
    <source>
        <dbReference type="ARBA" id="ARBA00004141"/>
    </source>
</evidence>
<feature type="transmembrane region" description="Helical" evidence="5">
    <location>
        <begin position="178"/>
        <end position="196"/>
    </location>
</feature>
<evidence type="ECO:0000313" key="8">
    <source>
        <dbReference type="Proteomes" id="UP000294360"/>
    </source>
</evidence>
<dbReference type="KEGG" id="mtun:MTUNDRAET4_2937"/>
<sequence length="215" mass="22493">MTGCCHNEHCAPAKTTGAPQWRRALWIALAINLAMFSIEIAAGVVADSASLQADALDFMGDSANYAISLMVSGLALTWRARAAFAKGATLMAFSLWVIAITVWHALFHAVPEAEVMGAIGLMAIAANGFVALLLYRFRTGDSNMRSVWICSRNDVIGNAAVLLAAAGVFGTGAGSPDIIVASIMALLGLSGGAEIMRHAARDQRTDSMPAVARAE</sequence>
<evidence type="ECO:0000256" key="4">
    <source>
        <dbReference type="ARBA" id="ARBA00023136"/>
    </source>
</evidence>
<organism evidence="7 8">
    <name type="scientific">Methylocella tundrae</name>
    <dbReference type="NCBI Taxonomy" id="227605"/>
    <lineage>
        <taxon>Bacteria</taxon>
        <taxon>Pseudomonadati</taxon>
        <taxon>Pseudomonadota</taxon>
        <taxon>Alphaproteobacteria</taxon>
        <taxon>Hyphomicrobiales</taxon>
        <taxon>Beijerinckiaceae</taxon>
        <taxon>Methylocella</taxon>
    </lineage>
</organism>
<dbReference type="OrthoDB" id="9799649at2"/>
<dbReference type="RefSeq" id="WP_134490328.1">
    <property type="nucleotide sequence ID" value="NZ_CP139089.1"/>
</dbReference>
<dbReference type="GO" id="GO:0008324">
    <property type="term" value="F:monoatomic cation transmembrane transporter activity"/>
    <property type="evidence" value="ECO:0007669"/>
    <property type="project" value="InterPro"/>
</dbReference>
<dbReference type="EMBL" id="LR536450">
    <property type="protein sequence ID" value="VFU09824.1"/>
    <property type="molecule type" value="Genomic_DNA"/>
</dbReference>
<comment type="subcellular location">
    <subcellularLocation>
        <location evidence="1">Membrane</location>
        <topology evidence="1">Multi-pass membrane protein</topology>
    </subcellularLocation>
</comment>
<feature type="transmembrane region" description="Helical" evidence="5">
    <location>
        <begin position="115"/>
        <end position="135"/>
    </location>
</feature>
<evidence type="ECO:0000256" key="2">
    <source>
        <dbReference type="ARBA" id="ARBA00022692"/>
    </source>
</evidence>
<dbReference type="InterPro" id="IPR027469">
    <property type="entry name" value="Cation_efflux_TMD_sf"/>
</dbReference>
<feature type="transmembrane region" description="Helical" evidence="5">
    <location>
        <begin position="90"/>
        <end position="109"/>
    </location>
</feature>
<protein>
    <submittedName>
        <fullName evidence="7">Cation transporter</fullName>
    </submittedName>
</protein>
<feature type="transmembrane region" description="Helical" evidence="5">
    <location>
        <begin position="58"/>
        <end position="78"/>
    </location>
</feature>
<dbReference type="SUPFAM" id="SSF161111">
    <property type="entry name" value="Cation efflux protein transmembrane domain-like"/>
    <property type="match status" value="1"/>
</dbReference>
<dbReference type="Pfam" id="PF01545">
    <property type="entry name" value="Cation_efflux"/>
    <property type="match status" value="1"/>
</dbReference>
<keyword evidence="2 5" id="KW-0812">Transmembrane</keyword>
<dbReference type="Proteomes" id="UP000294360">
    <property type="component" value="Chromosome"/>
</dbReference>
<evidence type="ECO:0000313" key="7">
    <source>
        <dbReference type="EMBL" id="VFU09824.1"/>
    </source>
</evidence>
<feature type="transmembrane region" description="Helical" evidence="5">
    <location>
        <begin position="155"/>
        <end position="172"/>
    </location>
</feature>
<name>A0A4U8Z317_METTU</name>
<evidence type="ECO:0000256" key="3">
    <source>
        <dbReference type="ARBA" id="ARBA00022989"/>
    </source>
</evidence>
<evidence type="ECO:0000256" key="5">
    <source>
        <dbReference type="SAM" id="Phobius"/>
    </source>
</evidence>
<keyword evidence="3 5" id="KW-1133">Transmembrane helix</keyword>
<dbReference type="InterPro" id="IPR058533">
    <property type="entry name" value="Cation_efflux_TM"/>
</dbReference>
<accession>A0A4U8Z317</accession>